<feature type="transmembrane region" description="Helical" evidence="1">
    <location>
        <begin position="62"/>
        <end position="82"/>
    </location>
</feature>
<accession>A0A250F4R5</accession>
<keyword evidence="1" id="KW-1133">Transmembrane helix</keyword>
<proteinExistence type="predicted"/>
<sequence length="95" mass="11396">MLHCKWCGKPLKNGRIVRSSRENVIEWIASDNVYCSSRCREAHEKTLQRRDENAAPKKKTSILLWILLFPFKIIWWVLKFFWKIVGKQNYMNADI</sequence>
<dbReference type="EMBL" id="CP022383">
    <property type="protein sequence ID" value="ATA80133.1"/>
    <property type="molecule type" value="Genomic_DNA"/>
</dbReference>
<gene>
    <name evidence="2" type="ORF">CGC59_10805</name>
</gene>
<keyword evidence="1" id="KW-0812">Transmembrane</keyword>
<evidence type="ECO:0000313" key="2">
    <source>
        <dbReference type="EMBL" id="ATA80133.1"/>
    </source>
</evidence>
<dbReference type="AlphaFoldDB" id="A0A250F4R5"/>
<keyword evidence="1" id="KW-0472">Membrane</keyword>
<name>A0A250F4R5_CAPSP</name>
<dbReference type="Proteomes" id="UP000217334">
    <property type="component" value="Chromosome"/>
</dbReference>
<evidence type="ECO:0000313" key="3">
    <source>
        <dbReference type="Proteomes" id="UP000217334"/>
    </source>
</evidence>
<protein>
    <submittedName>
        <fullName evidence="2">Uncharacterized protein</fullName>
    </submittedName>
</protein>
<reference evidence="3" key="1">
    <citation type="submission" date="2017-06" db="EMBL/GenBank/DDBJ databases">
        <title>Capnocytophaga spp. assemblies.</title>
        <authorList>
            <person name="Gulvik C.A."/>
        </authorList>
    </citation>
    <scope>NUCLEOTIDE SEQUENCE [LARGE SCALE GENOMIC DNA]</scope>
    <source>
        <strain evidence="3">H4486</strain>
    </source>
</reference>
<organism evidence="2 3">
    <name type="scientific">Capnocytophaga sputigena</name>
    <dbReference type="NCBI Taxonomy" id="1019"/>
    <lineage>
        <taxon>Bacteria</taxon>
        <taxon>Pseudomonadati</taxon>
        <taxon>Bacteroidota</taxon>
        <taxon>Flavobacteriia</taxon>
        <taxon>Flavobacteriales</taxon>
        <taxon>Flavobacteriaceae</taxon>
        <taxon>Capnocytophaga</taxon>
    </lineage>
</organism>
<evidence type="ECO:0000256" key="1">
    <source>
        <dbReference type="SAM" id="Phobius"/>
    </source>
</evidence>
<dbReference type="RefSeq" id="WP_095901930.1">
    <property type="nucleotide sequence ID" value="NZ_CBDEYZ010000066.1"/>
</dbReference>